<dbReference type="Gene3D" id="3.40.50.1110">
    <property type="entry name" value="SGNH hydrolase"/>
    <property type="match status" value="1"/>
</dbReference>
<keyword evidence="5" id="KW-1185">Reference proteome</keyword>
<feature type="chain" id="PRO_5043978855" evidence="2">
    <location>
        <begin position="20"/>
        <end position="668"/>
    </location>
</feature>
<dbReference type="GO" id="GO:0016788">
    <property type="term" value="F:hydrolase activity, acting on ester bonds"/>
    <property type="evidence" value="ECO:0007669"/>
    <property type="project" value="InterPro"/>
</dbReference>
<dbReference type="PANTHER" id="PTHR37981">
    <property type="entry name" value="LIPASE 2"/>
    <property type="match status" value="1"/>
</dbReference>
<sequence length="668" mass="74685">MRIKQLVAAQVLGWMAAEAYVVPYSGGGNRSSHPAGRSRVPKQRVKRQNSNPSDFSWVQRWAAVGDSYTAGIGSGKPLGNPILDEPENTNWFCSRYDTAWPMIVNEALGPSVDEFHFVACSGDRTGGVYQQIQNLPTNLDLVMLTAGGNDLCLAKLIEKCVLVPAGDSSCDNVIAIAQANLETILKGNMLQLMSALDAKMKDDGIVIYNGYARFFNTESEDCANQAWTYATLWPGNSGLTIARREIFNDFVVQINNIIRDVVEETAANPSYNWKIGFSNWDPWVHQGVQGQMCDPDGTGNYPDPDQPDLQFFKPDTHVTDQDLDLRRREEELAMEDPVAAARRAAWAEIERRNMEADLYNSVLFNSPHPGAEVRHKLDRRAPAPPGCPGDKPNVDIQPPSIGLPDWVGKNFHPNELGHYTVASFALQTLVDTRASVLDLTPPSCAIQDEFKCWQKNGVRAYASAARLNEDYKDFCAQVRRNSGPDGWTYSRVYHEGTPDETVFRISVRPPSTNYDRNECLAKMDRIINGCDGNDPNNPMNWKFGGEWVHGDYTYTISPRKPNRHWPVPREPGGACEGWYKVFYGEYTIYGYGWATDDWGQQGLLKEARSCVGGGISEWEFEYFKEADSNGNEWKATFRTPIWVRARCFNNNKVQFGAGGFTGGCRGND</sequence>
<dbReference type="Proteomes" id="UP001321760">
    <property type="component" value="Unassembled WGS sequence"/>
</dbReference>
<dbReference type="InterPro" id="IPR036514">
    <property type="entry name" value="SGNH_hydro_sf"/>
</dbReference>
<dbReference type="AlphaFoldDB" id="A0AAV9G1J1"/>
<name>A0AAV9G1J1_9PEZI</name>
<dbReference type="EMBL" id="MU866006">
    <property type="protein sequence ID" value="KAK4442796.1"/>
    <property type="molecule type" value="Genomic_DNA"/>
</dbReference>
<gene>
    <name evidence="4" type="ORF">QBC34DRAFT_479473</name>
</gene>
<dbReference type="SUPFAM" id="SSF52266">
    <property type="entry name" value="SGNH hydrolase"/>
    <property type="match status" value="1"/>
</dbReference>
<dbReference type="InterPro" id="IPR037460">
    <property type="entry name" value="SEST-like"/>
</dbReference>
<feature type="signal peptide" evidence="2">
    <location>
        <begin position="1"/>
        <end position="19"/>
    </location>
</feature>
<protein>
    <submittedName>
        <fullName evidence="4">Lipase 1</fullName>
    </submittedName>
</protein>
<dbReference type="GO" id="GO:0006629">
    <property type="term" value="P:lipid metabolic process"/>
    <property type="evidence" value="ECO:0007669"/>
    <property type="project" value="TreeGrafter"/>
</dbReference>
<evidence type="ECO:0000256" key="1">
    <source>
        <dbReference type="SAM" id="MobiDB-lite"/>
    </source>
</evidence>
<dbReference type="InterPro" id="IPR013830">
    <property type="entry name" value="SGNH_hydro"/>
</dbReference>
<evidence type="ECO:0000256" key="2">
    <source>
        <dbReference type="SAM" id="SignalP"/>
    </source>
</evidence>
<accession>A0AAV9G1J1</accession>
<proteinExistence type="predicted"/>
<feature type="domain" description="SGNH hydrolase-type esterase" evidence="3">
    <location>
        <begin position="63"/>
        <end position="265"/>
    </location>
</feature>
<dbReference type="Pfam" id="PF18647">
    <property type="entry name" value="Fungal_lectin_2"/>
    <property type="match status" value="1"/>
</dbReference>
<reference evidence="4" key="2">
    <citation type="submission" date="2023-05" db="EMBL/GenBank/DDBJ databases">
        <authorList>
            <consortium name="Lawrence Berkeley National Laboratory"/>
            <person name="Steindorff A."/>
            <person name="Hensen N."/>
            <person name="Bonometti L."/>
            <person name="Westerberg I."/>
            <person name="Brannstrom I.O."/>
            <person name="Guillou S."/>
            <person name="Cros-Aarteil S."/>
            <person name="Calhoun S."/>
            <person name="Haridas S."/>
            <person name="Kuo A."/>
            <person name="Mondo S."/>
            <person name="Pangilinan J."/>
            <person name="Riley R."/>
            <person name="Labutti K."/>
            <person name="Andreopoulos B."/>
            <person name="Lipzen A."/>
            <person name="Chen C."/>
            <person name="Yanf M."/>
            <person name="Daum C."/>
            <person name="Ng V."/>
            <person name="Clum A."/>
            <person name="Ohm R."/>
            <person name="Martin F."/>
            <person name="Silar P."/>
            <person name="Natvig D."/>
            <person name="Lalanne C."/>
            <person name="Gautier V."/>
            <person name="Ament-Velasquez S.L."/>
            <person name="Kruys A."/>
            <person name="Hutchinson M.I."/>
            <person name="Powell A.J."/>
            <person name="Barry K."/>
            <person name="Miller A.N."/>
            <person name="Grigoriev I.V."/>
            <person name="Debuchy R."/>
            <person name="Gladieux P."/>
            <person name="Thoren M.H."/>
            <person name="Johannesson H."/>
        </authorList>
    </citation>
    <scope>NUCLEOTIDE SEQUENCE</scope>
    <source>
        <strain evidence="4">PSN243</strain>
    </source>
</reference>
<reference evidence="4" key="1">
    <citation type="journal article" date="2023" name="Mol. Phylogenet. Evol.">
        <title>Genome-scale phylogeny and comparative genomics of the fungal order Sordariales.</title>
        <authorList>
            <person name="Hensen N."/>
            <person name="Bonometti L."/>
            <person name="Westerberg I."/>
            <person name="Brannstrom I.O."/>
            <person name="Guillou S."/>
            <person name="Cros-Aarteil S."/>
            <person name="Calhoun S."/>
            <person name="Haridas S."/>
            <person name="Kuo A."/>
            <person name="Mondo S."/>
            <person name="Pangilinan J."/>
            <person name="Riley R."/>
            <person name="LaButti K."/>
            <person name="Andreopoulos B."/>
            <person name="Lipzen A."/>
            <person name="Chen C."/>
            <person name="Yan M."/>
            <person name="Daum C."/>
            <person name="Ng V."/>
            <person name="Clum A."/>
            <person name="Steindorff A."/>
            <person name="Ohm R.A."/>
            <person name="Martin F."/>
            <person name="Silar P."/>
            <person name="Natvig D.O."/>
            <person name="Lalanne C."/>
            <person name="Gautier V."/>
            <person name="Ament-Velasquez S.L."/>
            <person name="Kruys A."/>
            <person name="Hutchinson M.I."/>
            <person name="Powell A.J."/>
            <person name="Barry K."/>
            <person name="Miller A.N."/>
            <person name="Grigoriev I.V."/>
            <person name="Debuchy R."/>
            <person name="Gladieux P."/>
            <person name="Hiltunen Thoren M."/>
            <person name="Johannesson H."/>
        </authorList>
    </citation>
    <scope>NUCLEOTIDE SEQUENCE</scope>
    <source>
        <strain evidence="4">PSN243</strain>
    </source>
</reference>
<comment type="caution">
    <text evidence="4">The sequence shown here is derived from an EMBL/GenBank/DDBJ whole genome shotgun (WGS) entry which is preliminary data.</text>
</comment>
<evidence type="ECO:0000313" key="4">
    <source>
        <dbReference type="EMBL" id="KAK4442796.1"/>
    </source>
</evidence>
<dbReference type="PANTHER" id="PTHR37981:SF1">
    <property type="entry name" value="SGNH HYDROLASE-TYPE ESTERASE DOMAIN-CONTAINING PROTEIN"/>
    <property type="match status" value="1"/>
</dbReference>
<keyword evidence="2" id="KW-0732">Signal</keyword>
<feature type="region of interest" description="Disordered" evidence="1">
    <location>
        <begin position="27"/>
        <end position="53"/>
    </location>
</feature>
<evidence type="ECO:0000259" key="3">
    <source>
        <dbReference type="Pfam" id="PF13472"/>
    </source>
</evidence>
<organism evidence="4 5">
    <name type="scientific">Podospora aff. communis PSN243</name>
    <dbReference type="NCBI Taxonomy" id="3040156"/>
    <lineage>
        <taxon>Eukaryota</taxon>
        <taxon>Fungi</taxon>
        <taxon>Dikarya</taxon>
        <taxon>Ascomycota</taxon>
        <taxon>Pezizomycotina</taxon>
        <taxon>Sordariomycetes</taxon>
        <taxon>Sordariomycetidae</taxon>
        <taxon>Sordariales</taxon>
        <taxon>Podosporaceae</taxon>
        <taxon>Podospora</taxon>
    </lineage>
</organism>
<dbReference type="CDD" id="cd01823">
    <property type="entry name" value="SEST_like"/>
    <property type="match status" value="1"/>
</dbReference>
<dbReference type="Pfam" id="PF13472">
    <property type="entry name" value="Lipase_GDSL_2"/>
    <property type="match status" value="1"/>
</dbReference>
<evidence type="ECO:0000313" key="5">
    <source>
        <dbReference type="Proteomes" id="UP001321760"/>
    </source>
</evidence>